<protein>
    <submittedName>
        <fullName evidence="2">Endonuclease III</fullName>
        <ecNumber evidence="2">4.2.99.18</ecNumber>
    </submittedName>
</protein>
<evidence type="ECO:0000313" key="3">
    <source>
        <dbReference type="Proteomes" id="UP000324233"/>
    </source>
</evidence>
<feature type="region of interest" description="Disordered" evidence="1">
    <location>
        <begin position="228"/>
        <end position="301"/>
    </location>
</feature>
<dbReference type="EC" id="4.2.99.18" evidence="2"/>
<accession>A0A5B9VZ34</accession>
<dbReference type="KEGG" id="agv:OJF2_15310"/>
<dbReference type="GO" id="GO:0006281">
    <property type="term" value="P:DNA repair"/>
    <property type="evidence" value="ECO:0007669"/>
    <property type="project" value="InterPro"/>
</dbReference>
<dbReference type="InterPro" id="IPR023170">
    <property type="entry name" value="HhH_base_excis_C"/>
</dbReference>
<name>A0A5B9VZ34_9BACT</name>
<keyword evidence="2" id="KW-0456">Lyase</keyword>
<dbReference type="SUPFAM" id="SSF48150">
    <property type="entry name" value="DNA-glycosylase"/>
    <property type="match status" value="1"/>
</dbReference>
<dbReference type="GO" id="GO:0140078">
    <property type="term" value="F:class I DNA-(apurinic or apyrimidinic site) endonuclease activity"/>
    <property type="evidence" value="ECO:0007669"/>
    <property type="project" value="UniProtKB-EC"/>
</dbReference>
<dbReference type="AlphaFoldDB" id="A0A5B9VZ34"/>
<keyword evidence="2" id="KW-0540">Nuclease</keyword>
<gene>
    <name evidence="2" type="primary">nth_1</name>
    <name evidence="2" type="ORF">OJF2_15310</name>
</gene>
<keyword evidence="3" id="KW-1185">Reference proteome</keyword>
<organism evidence="2 3">
    <name type="scientific">Aquisphaera giovannonii</name>
    <dbReference type="NCBI Taxonomy" id="406548"/>
    <lineage>
        <taxon>Bacteria</taxon>
        <taxon>Pseudomonadati</taxon>
        <taxon>Planctomycetota</taxon>
        <taxon>Planctomycetia</taxon>
        <taxon>Isosphaerales</taxon>
        <taxon>Isosphaeraceae</taxon>
        <taxon>Aquisphaera</taxon>
    </lineage>
</organism>
<dbReference type="Gene3D" id="1.10.340.30">
    <property type="entry name" value="Hypothetical protein, domain 2"/>
    <property type="match status" value="1"/>
</dbReference>
<dbReference type="InterPro" id="IPR011257">
    <property type="entry name" value="DNA_glycosylase"/>
</dbReference>
<reference evidence="2 3" key="1">
    <citation type="submission" date="2019-08" db="EMBL/GenBank/DDBJ databases">
        <title>Deep-cultivation of Planctomycetes and their phenomic and genomic characterization uncovers novel biology.</title>
        <authorList>
            <person name="Wiegand S."/>
            <person name="Jogler M."/>
            <person name="Boedeker C."/>
            <person name="Pinto D."/>
            <person name="Vollmers J."/>
            <person name="Rivas-Marin E."/>
            <person name="Kohn T."/>
            <person name="Peeters S.H."/>
            <person name="Heuer A."/>
            <person name="Rast P."/>
            <person name="Oberbeckmann S."/>
            <person name="Bunk B."/>
            <person name="Jeske O."/>
            <person name="Meyerdierks A."/>
            <person name="Storesund J.E."/>
            <person name="Kallscheuer N."/>
            <person name="Luecker S."/>
            <person name="Lage O.M."/>
            <person name="Pohl T."/>
            <person name="Merkel B.J."/>
            <person name="Hornburger P."/>
            <person name="Mueller R.-W."/>
            <person name="Bruemmer F."/>
            <person name="Labrenz M."/>
            <person name="Spormann A.M."/>
            <person name="Op den Camp H."/>
            <person name="Overmann J."/>
            <person name="Amann R."/>
            <person name="Jetten M.S.M."/>
            <person name="Mascher T."/>
            <person name="Medema M.H."/>
            <person name="Devos D.P."/>
            <person name="Kaster A.-K."/>
            <person name="Ovreas L."/>
            <person name="Rohde M."/>
            <person name="Galperin M.Y."/>
            <person name="Jogler C."/>
        </authorList>
    </citation>
    <scope>NUCLEOTIDE SEQUENCE [LARGE SCALE GENOMIC DNA]</scope>
    <source>
        <strain evidence="2 3">OJF2</strain>
    </source>
</reference>
<feature type="compositionally biased region" description="Pro residues" evidence="1">
    <location>
        <begin position="271"/>
        <end position="301"/>
    </location>
</feature>
<dbReference type="Proteomes" id="UP000324233">
    <property type="component" value="Chromosome"/>
</dbReference>
<sequence length="301" mass="32985">MATQSKSQFLNDIHSHLKRRYKPKPDRAPGRLSILEAVVYGVCHEDVTREQANQALSRFKDSFFDWNDVRVSHIDEVREALADIPDPEARAQRIRRFLRQLFEKTYGFNLDALAKKPLKEALKALQAYEAFHSDFVTATVTQLALGGHAIPVDSSTRRALDRLGVAEPDIPTLRAVLERAVPKNRGQEFIELVEELAHDTCVPGTPDCPRCELRKLCPYAHSAKEAAKAGGRSGATKPAEAPAAPAAPEKDDKKPRDAAKEHAKKPGASAPAPPPPAKKPPPRASAPPEPPKPPPTKRGGK</sequence>
<evidence type="ECO:0000313" key="2">
    <source>
        <dbReference type="EMBL" id="QEH33035.1"/>
    </source>
</evidence>
<feature type="compositionally biased region" description="Basic and acidic residues" evidence="1">
    <location>
        <begin position="248"/>
        <end position="261"/>
    </location>
</feature>
<dbReference type="OrthoDB" id="268440at2"/>
<feature type="compositionally biased region" description="Low complexity" evidence="1">
    <location>
        <begin position="237"/>
        <end position="247"/>
    </location>
</feature>
<dbReference type="Gene3D" id="1.10.1670.10">
    <property type="entry name" value="Helix-hairpin-Helix base-excision DNA repair enzymes (C-terminal)"/>
    <property type="match status" value="1"/>
</dbReference>
<dbReference type="RefSeq" id="WP_148592635.1">
    <property type="nucleotide sequence ID" value="NZ_CP042997.1"/>
</dbReference>
<keyword evidence="2" id="KW-0255">Endonuclease</keyword>
<evidence type="ECO:0000256" key="1">
    <source>
        <dbReference type="SAM" id="MobiDB-lite"/>
    </source>
</evidence>
<proteinExistence type="predicted"/>
<dbReference type="EMBL" id="CP042997">
    <property type="protein sequence ID" value="QEH33035.1"/>
    <property type="molecule type" value="Genomic_DNA"/>
</dbReference>
<keyword evidence="2" id="KW-0378">Hydrolase</keyword>